<keyword evidence="6" id="KW-1185">Reference proteome</keyword>
<feature type="signal peptide" evidence="1">
    <location>
        <begin position="1"/>
        <end position="30"/>
    </location>
</feature>
<evidence type="ECO:0000313" key="7">
    <source>
        <dbReference type="Proteomes" id="UP000435112"/>
    </source>
</evidence>
<sequence>MPAVTSFSVDGVALLAFMFALGLMALAVHSCPPSYSLRSHSRRRCSSFWRWASCRATPLTRRSCSDGDRSLRSVPALQQPWPRRRAASPVRFR</sequence>
<evidence type="ECO:0000313" key="5">
    <source>
        <dbReference type="Proteomes" id="UP000429607"/>
    </source>
</evidence>
<dbReference type="OrthoDB" id="10405245at2759"/>
<evidence type="ECO:0000313" key="6">
    <source>
        <dbReference type="Proteomes" id="UP000434957"/>
    </source>
</evidence>
<evidence type="ECO:0000313" key="4">
    <source>
        <dbReference type="EMBL" id="KAE9342837.1"/>
    </source>
</evidence>
<accession>A0A6A3MVP0</accession>
<proteinExistence type="predicted"/>
<protein>
    <submittedName>
        <fullName evidence="2">Uncharacterized protein</fullName>
    </submittedName>
</protein>
<evidence type="ECO:0000256" key="1">
    <source>
        <dbReference type="SAM" id="SignalP"/>
    </source>
</evidence>
<evidence type="ECO:0000313" key="2">
    <source>
        <dbReference type="EMBL" id="KAE9032876.1"/>
    </source>
</evidence>
<dbReference type="AlphaFoldDB" id="A0A6A3MVP0"/>
<name>A0A6A3MVP0_9STRA</name>
<feature type="chain" id="PRO_5036165218" evidence="1">
    <location>
        <begin position="31"/>
        <end position="93"/>
    </location>
</feature>
<dbReference type="Proteomes" id="UP000435112">
    <property type="component" value="Unassembled WGS sequence"/>
</dbReference>
<comment type="caution">
    <text evidence="2">The sequence shown here is derived from an EMBL/GenBank/DDBJ whole genome shotgun (WGS) entry which is preliminary data.</text>
</comment>
<dbReference type="EMBL" id="QXFT01000478">
    <property type="protein sequence ID" value="KAE9342837.1"/>
    <property type="molecule type" value="Genomic_DNA"/>
</dbReference>
<dbReference type="Proteomes" id="UP000429607">
    <property type="component" value="Unassembled WGS sequence"/>
</dbReference>
<dbReference type="EMBL" id="QXFV01000421">
    <property type="protein sequence ID" value="KAE9038056.1"/>
    <property type="molecule type" value="Genomic_DNA"/>
</dbReference>
<organism evidence="2 7">
    <name type="scientific">Phytophthora rubi</name>
    <dbReference type="NCBI Taxonomy" id="129364"/>
    <lineage>
        <taxon>Eukaryota</taxon>
        <taxon>Sar</taxon>
        <taxon>Stramenopiles</taxon>
        <taxon>Oomycota</taxon>
        <taxon>Peronosporomycetes</taxon>
        <taxon>Peronosporales</taxon>
        <taxon>Peronosporaceae</taxon>
        <taxon>Phytophthora</taxon>
    </lineage>
</organism>
<keyword evidence="1" id="KW-0732">Signal</keyword>
<dbReference type="Proteomes" id="UP000434957">
    <property type="component" value="Unassembled WGS sequence"/>
</dbReference>
<evidence type="ECO:0000313" key="3">
    <source>
        <dbReference type="EMBL" id="KAE9038056.1"/>
    </source>
</evidence>
<reference evidence="5 7" key="1">
    <citation type="submission" date="2018-09" db="EMBL/GenBank/DDBJ databases">
        <title>Genomic investigation of the strawberry pathogen Phytophthora fragariae indicates pathogenicity is determined by transcriptional variation in three key races.</title>
        <authorList>
            <person name="Adams T.M."/>
            <person name="Armitage A.D."/>
            <person name="Sobczyk M.K."/>
            <person name="Bates H.J."/>
            <person name="Dunwell J.M."/>
            <person name="Nellist C.F."/>
            <person name="Harrison R.J."/>
        </authorList>
    </citation>
    <scope>NUCLEOTIDE SEQUENCE [LARGE SCALE GENOMIC DNA]</scope>
    <source>
        <strain evidence="3 5">SCRP249</strain>
        <strain evidence="2 7">SCRP324</strain>
        <strain evidence="4 6">SCRP333</strain>
    </source>
</reference>
<dbReference type="EMBL" id="QXFU01000465">
    <property type="protein sequence ID" value="KAE9032876.1"/>
    <property type="molecule type" value="Genomic_DNA"/>
</dbReference>
<gene>
    <name evidence="3" type="ORF">PR001_g8132</name>
    <name evidence="2" type="ORF">PR002_g8971</name>
    <name evidence="4" type="ORF">PR003_g9277</name>
</gene>